<proteinExistence type="predicted"/>
<evidence type="ECO:0000313" key="5">
    <source>
        <dbReference type="Proteomes" id="UP000683139"/>
    </source>
</evidence>
<dbReference type="InterPro" id="IPR050496">
    <property type="entry name" value="SNF2_RAD54_helicase_repair"/>
</dbReference>
<dbReference type="CDD" id="cd18012">
    <property type="entry name" value="DEXQc_arch_SWI2_SNF2"/>
    <property type="match status" value="1"/>
</dbReference>
<keyword evidence="5" id="KW-1185">Reference proteome</keyword>
<dbReference type="Gene3D" id="3.40.50.10810">
    <property type="entry name" value="Tandem AAA-ATPase domain"/>
    <property type="match status" value="1"/>
</dbReference>
<organism evidence="4 5">
    <name type="scientific">Paenibacillus montaniterrae</name>
    <dbReference type="NCBI Taxonomy" id="429341"/>
    <lineage>
        <taxon>Bacteria</taxon>
        <taxon>Bacillati</taxon>
        <taxon>Bacillota</taxon>
        <taxon>Bacilli</taxon>
        <taxon>Bacillales</taxon>
        <taxon>Paenibacillaceae</taxon>
        <taxon>Paenibacillus</taxon>
    </lineage>
</organism>
<dbReference type="SMART" id="SM00490">
    <property type="entry name" value="HELICc"/>
    <property type="match status" value="1"/>
</dbReference>
<feature type="domain" description="Helicase C-terminal" evidence="3">
    <location>
        <begin position="798"/>
        <end position="952"/>
    </location>
</feature>
<evidence type="ECO:0000313" key="4">
    <source>
        <dbReference type="EMBL" id="GIP15478.1"/>
    </source>
</evidence>
<dbReference type="Pfam" id="PF00271">
    <property type="entry name" value="Helicase_C"/>
    <property type="match status" value="1"/>
</dbReference>
<dbReference type="EMBL" id="BOSE01000001">
    <property type="protein sequence ID" value="GIP15478.1"/>
    <property type="molecule type" value="Genomic_DNA"/>
</dbReference>
<dbReference type="PANTHER" id="PTHR45629:SF7">
    <property type="entry name" value="DNA EXCISION REPAIR PROTEIN ERCC-6-RELATED"/>
    <property type="match status" value="1"/>
</dbReference>
<dbReference type="InterPro" id="IPR014001">
    <property type="entry name" value="Helicase_ATP-bd"/>
</dbReference>
<accession>A0A919YKB7</accession>
<dbReference type="InterPro" id="IPR000330">
    <property type="entry name" value="SNF2_N"/>
</dbReference>
<dbReference type="FunFam" id="3.40.50.300:FF:000533">
    <property type="entry name" value="Helicase, Snf2 family"/>
    <property type="match status" value="1"/>
</dbReference>
<protein>
    <submittedName>
        <fullName evidence="4">ATP-dependent helicase</fullName>
    </submittedName>
</protein>
<comment type="caution">
    <text evidence="4">The sequence shown here is derived from an EMBL/GenBank/DDBJ whole genome shotgun (WGS) entry which is preliminary data.</text>
</comment>
<dbReference type="InterPro" id="IPR049730">
    <property type="entry name" value="SNF2/RAD54-like_C"/>
</dbReference>
<dbReference type="GO" id="GO:0015616">
    <property type="term" value="F:DNA translocase activity"/>
    <property type="evidence" value="ECO:0007669"/>
    <property type="project" value="TreeGrafter"/>
</dbReference>
<dbReference type="AlphaFoldDB" id="A0A919YKB7"/>
<keyword evidence="1" id="KW-0378">Hydrolase</keyword>
<evidence type="ECO:0000259" key="2">
    <source>
        <dbReference type="PROSITE" id="PS51192"/>
    </source>
</evidence>
<gene>
    <name evidence="4" type="ORF">J40TS1_11200</name>
</gene>
<keyword evidence="4" id="KW-0547">Nucleotide-binding</keyword>
<dbReference type="RefSeq" id="WP_213513677.1">
    <property type="nucleotide sequence ID" value="NZ_BOSE01000001.1"/>
</dbReference>
<evidence type="ECO:0000256" key="1">
    <source>
        <dbReference type="ARBA" id="ARBA00022801"/>
    </source>
</evidence>
<dbReference type="Gene3D" id="3.40.50.300">
    <property type="entry name" value="P-loop containing nucleotide triphosphate hydrolases"/>
    <property type="match status" value="1"/>
</dbReference>
<name>A0A919YKB7_9BACL</name>
<dbReference type="Proteomes" id="UP000683139">
    <property type="component" value="Unassembled WGS sequence"/>
</dbReference>
<keyword evidence="4" id="KW-0067">ATP-binding</keyword>
<feature type="domain" description="Helicase ATP-binding" evidence="2">
    <location>
        <begin position="501"/>
        <end position="666"/>
    </location>
</feature>
<dbReference type="Pfam" id="PF12419">
    <property type="entry name" value="DUF3670"/>
    <property type="match status" value="1"/>
</dbReference>
<dbReference type="InterPro" id="IPR038718">
    <property type="entry name" value="SNF2-like_sf"/>
</dbReference>
<sequence length="969" mass="111782">MNRICGIQPIAIDGIWNKNEQSGYSIVLRVDGWKEGPFGQLRSLLFGWDARSWYGTDIEESKLNGRTILTLTPRQALEFLTAPAALHLLQLNYSERLHLLRQIAEQLLDCLAQGEFEPDAAAWSAEQASWRMVLDQERQQHWEHCMQQAQQYGFEALHLWPALVINELLEEDANVRACWQELLHKTGESLLMTKVIDEEEWLTAIGFKEDTLPYKLAVALHEPAGRGASWMLRTSIYNTLDEQWYSLAFDSQFERWYMEDADGSRLSVPEAWARTLPEKLLRERQRYIQVLEQEPQTDAHYIMQQAMSEQEAWHFLEYTSQQLLAAGCKVILPGWWENVKSRRLKVKGKVRGALGSPAEPMFGLNQIVQFDWRFALGDSEISEQQFLEIAASNRRLIKLDEHWVYLSADDIARVKKWLKHVHRKKGLSFSDVLQMHLRGEHADWLEDELEEELETEIEFNEHLAKWLAQLHNIGEIPIAKPPALFLGELRPYQQQGLSWLLFLRRFGMGAVLADDMGLGKTIQYMAYLAAVKEAAQEQKLPPSLLICPTSVIGNWERELQRFAPHLKAVLHYGTKRAKGEKFAAAVEGADLVITSYALAQIDSEELQQISWDSLCLDEAQNIKNAYTKQAVAIRKLLATHRIALTGTPMENRLTELWSIYDFINPGYLGSLYQFRRSMIVPIEREKDSGKIEALQRWVKPFMLRRVKKDPSISLSLPEKQESKSFIPLTAEQVSLYEGIVSDLLQKLDKEAPMQRRGLILGSLTKLKQLCDHPALLLQQQTKKHWAITRSSKLERLVEIVDHIAELGERCLIFTQYIEMGTQIQQLLSQRYELDVPYLHGAVPKQKRDEMIQAFQNEELPHVAFVLSLKAGGTGLNLTAANHVIHFDRWWNPAVENQATDRAFRIGQTRQVQVHKFITIGTLEEKIDQMIDGKQMLNDQIVQQSDQWITELSTDELRELFTLRNSWLKE</sequence>
<keyword evidence="4" id="KW-0347">Helicase</keyword>
<reference evidence="4" key="1">
    <citation type="submission" date="2021-03" db="EMBL/GenBank/DDBJ databases">
        <title>Antimicrobial resistance genes in bacteria isolated from Japanese honey, and their potential for conferring macrolide and lincosamide resistance in the American foulbrood pathogen Paenibacillus larvae.</title>
        <authorList>
            <person name="Okamoto M."/>
            <person name="Kumagai M."/>
            <person name="Kanamori H."/>
            <person name="Takamatsu D."/>
        </authorList>
    </citation>
    <scope>NUCLEOTIDE SEQUENCE</scope>
    <source>
        <strain evidence="4">J40TS1</strain>
    </source>
</reference>
<dbReference type="PROSITE" id="PS51192">
    <property type="entry name" value="HELICASE_ATP_BIND_1"/>
    <property type="match status" value="1"/>
</dbReference>
<dbReference type="InterPro" id="IPR001650">
    <property type="entry name" value="Helicase_C-like"/>
</dbReference>
<dbReference type="GO" id="GO:0016787">
    <property type="term" value="F:hydrolase activity"/>
    <property type="evidence" value="ECO:0007669"/>
    <property type="project" value="UniProtKB-KW"/>
</dbReference>
<dbReference type="Pfam" id="PF00176">
    <property type="entry name" value="SNF2-rel_dom"/>
    <property type="match status" value="1"/>
</dbReference>
<dbReference type="GO" id="GO:0005524">
    <property type="term" value="F:ATP binding"/>
    <property type="evidence" value="ECO:0007669"/>
    <property type="project" value="InterPro"/>
</dbReference>
<dbReference type="GO" id="GO:0004386">
    <property type="term" value="F:helicase activity"/>
    <property type="evidence" value="ECO:0007669"/>
    <property type="project" value="UniProtKB-KW"/>
</dbReference>
<dbReference type="CDD" id="cd18793">
    <property type="entry name" value="SF2_C_SNF"/>
    <property type="match status" value="1"/>
</dbReference>
<dbReference type="PROSITE" id="PS51194">
    <property type="entry name" value="HELICASE_CTER"/>
    <property type="match status" value="1"/>
</dbReference>
<dbReference type="InterPro" id="IPR027417">
    <property type="entry name" value="P-loop_NTPase"/>
</dbReference>
<dbReference type="PANTHER" id="PTHR45629">
    <property type="entry name" value="SNF2/RAD54 FAMILY MEMBER"/>
    <property type="match status" value="1"/>
</dbReference>
<dbReference type="SMART" id="SM00487">
    <property type="entry name" value="DEXDc"/>
    <property type="match status" value="1"/>
</dbReference>
<dbReference type="SUPFAM" id="SSF52540">
    <property type="entry name" value="P-loop containing nucleoside triphosphate hydrolases"/>
    <property type="match status" value="2"/>
</dbReference>
<dbReference type="InterPro" id="IPR022138">
    <property type="entry name" value="DUF3670"/>
</dbReference>
<evidence type="ECO:0000259" key="3">
    <source>
        <dbReference type="PROSITE" id="PS51194"/>
    </source>
</evidence>